<proteinExistence type="predicted"/>
<keyword evidence="3" id="KW-0804">Transcription</keyword>
<dbReference type="AlphaFoldDB" id="A0A6G7IZ96"/>
<dbReference type="Gene3D" id="1.10.10.60">
    <property type="entry name" value="Homeodomain-like"/>
    <property type="match status" value="1"/>
</dbReference>
<sequence length="302" mass="35395">MKKDETLEDLYAQIYDWIPDNLRKGMGHFNIFNLTDLLSKDLSPSSFNRRIYFKITLVFGKSRVHFADKSVEIKKQALLFSNPEIPYSWEPADHNQSGFSCIFTESFFEEFGTLKDYPVFRPEGNRLYNLTDAQATIFRSIFLEMFQEIDSEYVFKYDVLRNLVLQIIHKAMKLQPLQFSTQRVSNGSERITSLFMELLERQFPIESPHQHIALQSAADYANRLNIHVNHLNRSLKATTKQRTKEILAKRIIKEAKTLLRHTNWNVAQIGYCVGYEEVSNFSTFFKKHTGVSPNNFRKEEIV</sequence>
<dbReference type="RefSeq" id="WP_166247237.1">
    <property type="nucleotide sequence ID" value="NZ_CP049616.1"/>
</dbReference>
<evidence type="ECO:0000256" key="2">
    <source>
        <dbReference type="ARBA" id="ARBA00023125"/>
    </source>
</evidence>
<name>A0A6G7IZ96_9FLAO</name>
<dbReference type="PRINTS" id="PR00032">
    <property type="entry name" value="HTHARAC"/>
</dbReference>
<organism evidence="5 6">
    <name type="scientific">Flagellimonas oceani</name>
    <dbReference type="NCBI Taxonomy" id="2698672"/>
    <lineage>
        <taxon>Bacteria</taxon>
        <taxon>Pseudomonadati</taxon>
        <taxon>Bacteroidota</taxon>
        <taxon>Flavobacteriia</taxon>
        <taxon>Flavobacteriales</taxon>
        <taxon>Flavobacteriaceae</taxon>
        <taxon>Flagellimonas</taxon>
    </lineage>
</organism>
<keyword evidence="1" id="KW-0805">Transcription regulation</keyword>
<dbReference type="PROSITE" id="PS01124">
    <property type="entry name" value="HTH_ARAC_FAMILY_2"/>
    <property type="match status" value="1"/>
</dbReference>
<dbReference type="GO" id="GO:0003700">
    <property type="term" value="F:DNA-binding transcription factor activity"/>
    <property type="evidence" value="ECO:0007669"/>
    <property type="project" value="InterPro"/>
</dbReference>
<dbReference type="SMART" id="SM00342">
    <property type="entry name" value="HTH_ARAC"/>
    <property type="match status" value="1"/>
</dbReference>
<evidence type="ECO:0000313" key="6">
    <source>
        <dbReference type="Proteomes" id="UP000502928"/>
    </source>
</evidence>
<feature type="domain" description="HTH araC/xylS-type" evidence="4">
    <location>
        <begin position="189"/>
        <end position="299"/>
    </location>
</feature>
<keyword evidence="6" id="KW-1185">Reference proteome</keyword>
<gene>
    <name evidence="5" type="ORF">GVT53_02330</name>
</gene>
<evidence type="ECO:0000313" key="5">
    <source>
        <dbReference type="EMBL" id="QII43567.1"/>
    </source>
</evidence>
<dbReference type="SUPFAM" id="SSF46689">
    <property type="entry name" value="Homeodomain-like"/>
    <property type="match status" value="1"/>
</dbReference>
<dbReference type="InterPro" id="IPR020449">
    <property type="entry name" value="Tscrpt_reg_AraC-type_HTH"/>
</dbReference>
<dbReference type="Pfam" id="PF12833">
    <property type="entry name" value="HTH_18"/>
    <property type="match status" value="1"/>
</dbReference>
<dbReference type="KEGG" id="mut:GVT53_02330"/>
<reference evidence="5 6" key="1">
    <citation type="submission" date="2020-02" db="EMBL/GenBank/DDBJ databases">
        <title>Complete genome of Muricauda sp. 501str8.</title>
        <authorList>
            <person name="Dong B."/>
            <person name="Zhu S."/>
            <person name="Yang J."/>
            <person name="Chen J."/>
        </authorList>
    </citation>
    <scope>NUCLEOTIDE SEQUENCE [LARGE SCALE GENOMIC DNA]</scope>
    <source>
        <strain evidence="5 6">501str8</strain>
    </source>
</reference>
<accession>A0A6G7IZ96</accession>
<dbReference type="Proteomes" id="UP000502928">
    <property type="component" value="Chromosome"/>
</dbReference>
<evidence type="ECO:0000256" key="1">
    <source>
        <dbReference type="ARBA" id="ARBA00023015"/>
    </source>
</evidence>
<keyword evidence="2" id="KW-0238">DNA-binding</keyword>
<dbReference type="EMBL" id="CP049616">
    <property type="protein sequence ID" value="QII43567.1"/>
    <property type="molecule type" value="Genomic_DNA"/>
</dbReference>
<evidence type="ECO:0000256" key="3">
    <source>
        <dbReference type="ARBA" id="ARBA00023163"/>
    </source>
</evidence>
<dbReference type="PANTHER" id="PTHR43280">
    <property type="entry name" value="ARAC-FAMILY TRANSCRIPTIONAL REGULATOR"/>
    <property type="match status" value="1"/>
</dbReference>
<dbReference type="InterPro" id="IPR009057">
    <property type="entry name" value="Homeodomain-like_sf"/>
</dbReference>
<dbReference type="GO" id="GO:0043565">
    <property type="term" value="F:sequence-specific DNA binding"/>
    <property type="evidence" value="ECO:0007669"/>
    <property type="project" value="InterPro"/>
</dbReference>
<dbReference type="PANTHER" id="PTHR43280:SF32">
    <property type="entry name" value="TRANSCRIPTIONAL REGULATORY PROTEIN"/>
    <property type="match status" value="1"/>
</dbReference>
<evidence type="ECO:0000259" key="4">
    <source>
        <dbReference type="PROSITE" id="PS01124"/>
    </source>
</evidence>
<protein>
    <submittedName>
        <fullName evidence="5">Helix-turn-helix transcriptional regulator</fullName>
    </submittedName>
</protein>
<dbReference type="InterPro" id="IPR018060">
    <property type="entry name" value="HTH_AraC"/>
</dbReference>